<dbReference type="AlphaFoldDB" id="A0AAI9Y8R3"/>
<gene>
    <name evidence="1" type="ORF">CCUS01_14680</name>
</gene>
<accession>A0AAI9Y8R3</accession>
<keyword evidence="2" id="KW-1185">Reference proteome</keyword>
<reference evidence="1" key="1">
    <citation type="submission" date="2016-11" db="EMBL/GenBank/DDBJ databases">
        <title>The genome sequence of Colletotrichum cuscutae.</title>
        <authorList>
            <person name="Baroncelli R."/>
        </authorList>
    </citation>
    <scope>NUCLEOTIDE SEQUENCE</scope>
    <source>
        <strain evidence="1">IMI 304802</strain>
    </source>
</reference>
<dbReference type="EMBL" id="MPDP01000045">
    <property type="protein sequence ID" value="KAK1489736.1"/>
    <property type="molecule type" value="Genomic_DNA"/>
</dbReference>
<organism evidence="1 2">
    <name type="scientific">Colletotrichum cuscutae</name>
    <dbReference type="NCBI Taxonomy" id="1209917"/>
    <lineage>
        <taxon>Eukaryota</taxon>
        <taxon>Fungi</taxon>
        <taxon>Dikarya</taxon>
        <taxon>Ascomycota</taxon>
        <taxon>Pezizomycotina</taxon>
        <taxon>Sordariomycetes</taxon>
        <taxon>Hypocreomycetidae</taxon>
        <taxon>Glomerellales</taxon>
        <taxon>Glomerellaceae</taxon>
        <taxon>Colletotrichum</taxon>
        <taxon>Colletotrichum acutatum species complex</taxon>
    </lineage>
</organism>
<proteinExistence type="predicted"/>
<evidence type="ECO:0000313" key="1">
    <source>
        <dbReference type="EMBL" id="KAK1489736.1"/>
    </source>
</evidence>
<name>A0AAI9Y8R3_9PEZI</name>
<evidence type="ECO:0000313" key="2">
    <source>
        <dbReference type="Proteomes" id="UP001239213"/>
    </source>
</evidence>
<sequence length="97" mass="10709">MFDASFLNGYHYFAATFSFNDGEFPDTITTMASGLDTLPEPQSLVNVETSGLMNVMHTATHHSLTSSNLATTYDTVGVLVSLLQGNWFEPWVNEEIN</sequence>
<dbReference type="Proteomes" id="UP001239213">
    <property type="component" value="Unassembled WGS sequence"/>
</dbReference>
<protein>
    <submittedName>
        <fullName evidence="1">Uncharacterized protein</fullName>
    </submittedName>
</protein>
<comment type="caution">
    <text evidence="1">The sequence shown here is derived from an EMBL/GenBank/DDBJ whole genome shotgun (WGS) entry which is preliminary data.</text>
</comment>